<keyword evidence="5 6" id="KW-0472">Membrane</keyword>
<dbReference type="PANTHER" id="PTHR12668">
    <property type="entry name" value="TRANSMEMBRANE PROTEIN 14, 15"/>
    <property type="match status" value="1"/>
</dbReference>
<organism evidence="7 8">
    <name type="scientific">Boothiomyces macroporosus</name>
    <dbReference type="NCBI Taxonomy" id="261099"/>
    <lineage>
        <taxon>Eukaryota</taxon>
        <taxon>Fungi</taxon>
        <taxon>Fungi incertae sedis</taxon>
        <taxon>Chytridiomycota</taxon>
        <taxon>Chytridiomycota incertae sedis</taxon>
        <taxon>Chytridiomycetes</taxon>
        <taxon>Rhizophydiales</taxon>
        <taxon>Terramycetaceae</taxon>
        <taxon>Boothiomyces</taxon>
    </lineage>
</organism>
<sequence length="108" mass="11202">MPGISHLAFAFSGICTLGGIAGFARAKSRPSLIAGLAFGTLYATSGYLLDKNKDYGVELAAGTSVLLLGAMAPRAIRTRKIPPITLAVVGLVGTAYYGKKLQEQMQGV</sequence>
<name>A0AAD5UET0_9FUNG</name>
<evidence type="ECO:0000256" key="4">
    <source>
        <dbReference type="ARBA" id="ARBA00022989"/>
    </source>
</evidence>
<protein>
    <recommendedName>
        <fullName evidence="9">Transmembrane protein 14</fullName>
    </recommendedName>
</protein>
<dbReference type="GO" id="GO:0016020">
    <property type="term" value="C:membrane"/>
    <property type="evidence" value="ECO:0007669"/>
    <property type="project" value="UniProtKB-SubCell"/>
</dbReference>
<feature type="transmembrane region" description="Helical" evidence="6">
    <location>
        <begin position="81"/>
        <end position="98"/>
    </location>
</feature>
<feature type="transmembrane region" description="Helical" evidence="6">
    <location>
        <begin position="31"/>
        <end position="49"/>
    </location>
</feature>
<comment type="subcellular location">
    <subcellularLocation>
        <location evidence="1">Membrane</location>
    </subcellularLocation>
</comment>
<gene>
    <name evidence="7" type="ORF">HK103_001314</name>
</gene>
<keyword evidence="4 6" id="KW-1133">Transmembrane helix</keyword>
<keyword evidence="8" id="KW-1185">Reference proteome</keyword>
<dbReference type="Proteomes" id="UP001210925">
    <property type="component" value="Unassembled WGS sequence"/>
</dbReference>
<evidence type="ECO:0008006" key="9">
    <source>
        <dbReference type="Google" id="ProtNLM"/>
    </source>
</evidence>
<evidence type="ECO:0000313" key="8">
    <source>
        <dbReference type="Proteomes" id="UP001210925"/>
    </source>
</evidence>
<accession>A0AAD5UET0</accession>
<dbReference type="EMBL" id="JADGKB010000132">
    <property type="protein sequence ID" value="KAJ3252701.1"/>
    <property type="molecule type" value="Genomic_DNA"/>
</dbReference>
<dbReference type="PANTHER" id="PTHR12668:SF53">
    <property type="entry name" value="TMEM14 PROTEIN HOMOLOG YJR085C"/>
    <property type="match status" value="1"/>
</dbReference>
<comment type="caution">
    <text evidence="7">The sequence shown here is derived from an EMBL/GenBank/DDBJ whole genome shotgun (WGS) entry which is preliminary data.</text>
</comment>
<evidence type="ECO:0000313" key="7">
    <source>
        <dbReference type="EMBL" id="KAJ3252701.1"/>
    </source>
</evidence>
<proteinExistence type="inferred from homology"/>
<dbReference type="AlphaFoldDB" id="A0AAD5UET0"/>
<evidence type="ECO:0000256" key="1">
    <source>
        <dbReference type="ARBA" id="ARBA00004370"/>
    </source>
</evidence>
<dbReference type="InterPro" id="IPR005349">
    <property type="entry name" value="TMEM14"/>
</dbReference>
<keyword evidence="3 6" id="KW-0812">Transmembrane</keyword>
<dbReference type="InterPro" id="IPR044890">
    <property type="entry name" value="TMEM14_sf"/>
</dbReference>
<dbReference type="Gene3D" id="1.10.10.1740">
    <property type="entry name" value="Transmembrane protein 14-like"/>
    <property type="match status" value="1"/>
</dbReference>
<dbReference type="Pfam" id="PF03647">
    <property type="entry name" value="Tmemb_14"/>
    <property type="match status" value="1"/>
</dbReference>
<evidence type="ECO:0000256" key="2">
    <source>
        <dbReference type="ARBA" id="ARBA00007590"/>
    </source>
</evidence>
<reference evidence="7" key="1">
    <citation type="submission" date="2020-05" db="EMBL/GenBank/DDBJ databases">
        <title>Phylogenomic resolution of chytrid fungi.</title>
        <authorList>
            <person name="Stajich J.E."/>
            <person name="Amses K."/>
            <person name="Simmons R."/>
            <person name="Seto K."/>
            <person name="Myers J."/>
            <person name="Bonds A."/>
            <person name="Quandt C.A."/>
            <person name="Barry K."/>
            <person name="Liu P."/>
            <person name="Grigoriev I."/>
            <person name="Longcore J.E."/>
            <person name="James T.Y."/>
        </authorList>
    </citation>
    <scope>NUCLEOTIDE SEQUENCE</scope>
    <source>
        <strain evidence="7">PLAUS21</strain>
    </source>
</reference>
<evidence type="ECO:0000256" key="6">
    <source>
        <dbReference type="SAM" id="Phobius"/>
    </source>
</evidence>
<evidence type="ECO:0000256" key="5">
    <source>
        <dbReference type="ARBA" id="ARBA00023136"/>
    </source>
</evidence>
<comment type="similarity">
    <text evidence="2">Belongs to the TMEM14 family.</text>
</comment>
<evidence type="ECO:0000256" key="3">
    <source>
        <dbReference type="ARBA" id="ARBA00022692"/>
    </source>
</evidence>
<feature type="transmembrane region" description="Helical" evidence="6">
    <location>
        <begin position="6"/>
        <end position="24"/>
    </location>
</feature>